<feature type="domain" description="C3H1-type" evidence="4">
    <location>
        <begin position="713"/>
        <end position="741"/>
    </location>
</feature>
<proteinExistence type="predicted"/>
<evidence type="ECO:0000256" key="2">
    <source>
        <dbReference type="SAM" id="Coils"/>
    </source>
</evidence>
<dbReference type="SMART" id="SM00356">
    <property type="entry name" value="ZnF_C3H1"/>
    <property type="match status" value="1"/>
</dbReference>
<keyword evidence="1" id="KW-0863">Zinc-finger</keyword>
<accession>A0ABY7G7N1</accession>
<evidence type="ECO:0000259" key="4">
    <source>
        <dbReference type="PROSITE" id="PS50103"/>
    </source>
</evidence>
<keyword evidence="2" id="KW-0175">Coiled coil</keyword>
<dbReference type="InterPro" id="IPR013087">
    <property type="entry name" value="Znf_C2H2_type"/>
</dbReference>
<reference evidence="6" key="1">
    <citation type="submission" date="2022-11" db="EMBL/GenBank/DDBJ databases">
        <title>Centuries of genome instability and evolution in soft-shell clam transmissible cancer (bioRxiv).</title>
        <authorList>
            <person name="Hart S.F.M."/>
            <person name="Yonemitsu M.A."/>
            <person name="Giersch R.M."/>
            <person name="Beal B.F."/>
            <person name="Arriagada G."/>
            <person name="Davis B.W."/>
            <person name="Ostrander E.A."/>
            <person name="Goff S.P."/>
            <person name="Metzger M.J."/>
        </authorList>
    </citation>
    <scope>NUCLEOTIDE SEQUENCE</scope>
    <source>
        <strain evidence="6">MELC-2E11</strain>
        <tissue evidence="6">Siphon/mantle</tissue>
    </source>
</reference>
<dbReference type="Pfam" id="PF15112">
    <property type="entry name" value="DUF4559"/>
    <property type="match status" value="1"/>
</dbReference>
<organism evidence="6 7">
    <name type="scientific">Mya arenaria</name>
    <name type="common">Soft-shell clam</name>
    <dbReference type="NCBI Taxonomy" id="6604"/>
    <lineage>
        <taxon>Eukaryota</taxon>
        <taxon>Metazoa</taxon>
        <taxon>Spiralia</taxon>
        <taxon>Lophotrochozoa</taxon>
        <taxon>Mollusca</taxon>
        <taxon>Bivalvia</taxon>
        <taxon>Autobranchia</taxon>
        <taxon>Heteroconchia</taxon>
        <taxon>Euheterodonta</taxon>
        <taxon>Imparidentia</taxon>
        <taxon>Neoheterodontei</taxon>
        <taxon>Myida</taxon>
        <taxon>Myoidea</taxon>
        <taxon>Myidae</taxon>
        <taxon>Mya</taxon>
    </lineage>
</organism>
<keyword evidence="1" id="KW-0479">Metal-binding</keyword>
<dbReference type="PROSITE" id="PS50157">
    <property type="entry name" value="ZINC_FINGER_C2H2_2"/>
    <property type="match status" value="1"/>
</dbReference>
<dbReference type="PANTHER" id="PTHR10887">
    <property type="entry name" value="DNA2/NAM7 HELICASE FAMILY"/>
    <property type="match status" value="1"/>
</dbReference>
<feature type="region of interest" description="Disordered" evidence="3">
    <location>
        <begin position="601"/>
        <end position="623"/>
    </location>
</feature>
<feature type="region of interest" description="Disordered" evidence="3">
    <location>
        <begin position="2198"/>
        <end position="2241"/>
    </location>
</feature>
<dbReference type="InterPro" id="IPR045055">
    <property type="entry name" value="DNA2/NAM7-like"/>
</dbReference>
<dbReference type="EMBL" id="CP111027">
    <property type="protein sequence ID" value="WAR30135.1"/>
    <property type="molecule type" value="Genomic_DNA"/>
</dbReference>
<gene>
    <name evidence="6" type="ORF">MAR_003703</name>
</gene>
<evidence type="ECO:0000313" key="6">
    <source>
        <dbReference type="EMBL" id="WAR30135.1"/>
    </source>
</evidence>
<dbReference type="InterPro" id="IPR027897">
    <property type="entry name" value="DUF4559"/>
</dbReference>
<dbReference type="SUPFAM" id="SSF52540">
    <property type="entry name" value="P-loop containing nucleoside triphosphate hydrolases"/>
    <property type="match status" value="1"/>
</dbReference>
<dbReference type="Pfam" id="PF13086">
    <property type="entry name" value="AAA_11"/>
    <property type="match status" value="2"/>
</dbReference>
<dbReference type="InterPro" id="IPR047187">
    <property type="entry name" value="SF1_C_Upf1"/>
</dbReference>
<feature type="zinc finger region" description="C3H1-type" evidence="1">
    <location>
        <begin position="713"/>
        <end position="741"/>
    </location>
</feature>
<feature type="region of interest" description="Disordered" evidence="3">
    <location>
        <begin position="2146"/>
        <end position="2177"/>
    </location>
</feature>
<dbReference type="InterPro" id="IPR009818">
    <property type="entry name" value="PAM2_motif"/>
</dbReference>
<evidence type="ECO:0000313" key="7">
    <source>
        <dbReference type="Proteomes" id="UP001164746"/>
    </source>
</evidence>
<feature type="region of interest" description="Disordered" evidence="3">
    <location>
        <begin position="1644"/>
        <end position="1687"/>
    </location>
</feature>
<feature type="compositionally biased region" description="Basic and acidic residues" evidence="3">
    <location>
        <begin position="2159"/>
        <end position="2169"/>
    </location>
</feature>
<dbReference type="PANTHER" id="PTHR10887:SF365">
    <property type="entry name" value="HELICASE WITH ZINC FINGER DOMAIN-RELATED"/>
    <property type="match status" value="1"/>
</dbReference>
<dbReference type="InterPro" id="IPR041677">
    <property type="entry name" value="DNA2/NAM7_AAA_11"/>
</dbReference>
<dbReference type="Gene3D" id="3.40.50.300">
    <property type="entry name" value="P-loop containing nucleotide triphosphate hydrolases"/>
    <property type="match status" value="2"/>
</dbReference>
<sequence length="2272" mass="259788">MTLENQIKLGQFRNWVRSSIGLRCLRDGLLDYVTTSTEDQYKTFVKYLKRRAKISTFTCDKCQLCNLLPLHALEKKRCNQRHVNYCNCKRQSDKRVCPEGGACGIFYDCVTDEHFEHDPSWCNTSVELWSTNSFEFMKCFISTPGYKNKRSISLIDASGLISICLNNRRLRASFNDISDLLKKVKDYRNDILHSGDLKVSNDRLKEYLKDMKQILQHSELEENEAAQKELKTLERLETDELAITSQDDINMRKDALKAIIEREIELKLNLSEEDTLRTEVKTPFTSDSDKTENMPLTKDDETDVKTILTAGVKDKIEKELAQLSVAEEKHYNSIETTLQKVENEIIKVKETVRTHRSDLDEIKTGLLSQQNVLRSLSEEQQRQSKVLEETYDLVGDVHATGKETHSATLSTQKAVLESSNEVREILERVRRIDAQTTVPEQRLTVKITKTDRNGEKELSQRLVDICNSIVNMETIPPEKRTQIRHCLTMALNEIGKDGNEITAFKPECLAIYVRCKSLQTWVDLCEKCLAHELTQAFKAVENEVRRLTGLENVQLDVVIYEEDFLKSVNAIVASTNTDVARTLQTSSGRKRYQICFTFESSSDSDESSTARDEPTSNDNMMTGDFLDDVDDNEDSCEIEKELIEIEHLEHQNKELQMTQEDVKDTFVCNSCKNKFRTSAELSDHQAKYSNMNNFLSEERLKWTQRSPPRGVKLEKYTLCERFSKKKACPYGDKCIKPHTDCELTEWNQSLESMRQLILHIGENVEDLSLGYSLYKMCKEEKQMKATKPELDFVRIDALSELKVHTITKRFKNSWPFEIKSEYSLKRVCLTDQEASTYYNIENITDTTQKKDVCYDRSQLKDECQEWTNPKFVFNRKGQYKYRIKVAFQTEIYGTFCQNIIFDFGKSELLLKQLAVESAPVTSVDEVRGKFEKQCKRRWQEEDVNVVKFFERTDEDERGIGLKKQYPLEELLHKEFPDSLSRENYTAWMHMMLYAEEQARLEEISKFNIKTSLVLEDRLEPIDNPTSETLFANDGELLARIGLNDELSVDSIAGKLILRQSHMIWIAPVTIKRIDAMTKMSVYEARIEHRERDFIDVELSRQSVEELGLQCRQEFEVEIQFQLDRILFWEMHRAVDNLRQLDFVFPPLLNTKDFQKATSVLERRFVNKGMDELNPNQMTAVVKSSCTLKSATPPFLIVGPYGTGKTYTIAQAVKYIIKQSSKSRVLISTCSNSEADAYIKDYMHPFVETGNPEARPLRIYYRYRWRSTVSETVLAYCLLEEEGEHKGTFRSPTKDELLQHRVIVTTLHTAKLLTYLELTEDVFTHIFIDEAAQALECDLLIPLSLAGPKTRIILAGDHMQLSPDVYSKIGKQEQFQISMLERLVEYYIVDSPFVVTLCDNYRSTKEIIDFTSALFYDNRLKAVKNPPQHSVYYPLTFFTARGKEIMPDLKTGYYNESEVYEVVDQVEHFYQYWPPEWGKFDGKSICVVSTYKMQIWCIRAELRKRDIHNVAVEMVTNVQGKQFRVIIMSTVRTKHTCSVNTVDTVDNDDYDLGFLSNIKLLNTVITRAQSLVIVIGDPVALCLIGRCSKVWEFYLEMCNEHASFFGLTWKHFKMMLENAEVEETYRLNPLAKEFVPRSFIDSTRAPPNSPVSTAIHHPQNTKRGYPLKSTTAPPISVQPKGKVVKTRPMPSFDTSQYGLHVRQAIRNVVPSTTRTQSSLFSVPTTNNIAQPIVKQSTLNVIKTRQTRSTGNIQLGFTEPQASRNILPSTTRIQTSWTSVSPSSRGITVQQALPSKTQHDPIFRSVQGYYSGQGQNSTNPYSTLFKHSGSNIAQTSTGLLHSQGMYTPESHLFMHGSTHIPRTSNIPLSSQGSSCRNTDATEFMRGRTATPEYLSIQEQNSTNPDSTLFKPSGSNVPQTSISLLHSQVMYTPEPHMFMHGSTHIPRTSINPFSSRGSSSKNTEATKFIRERTDIQQPPVYQMQSGGIGGMSHVPCTNLPVTCCGLDTMTPVFLHTSPIFTEQHAHLPTETAINVPKLEPAYDLSTARKPSKTSDSKAGLRYDPFAFTGVIATSTTESTSTSIGHNVSNEMADIKRRDNPQTLEAESLRFGDVDFYSLVRQATGPISQKEKWCRTTDDDRLESVRINRFSEAPPTQSKRKVKNEPKIADDGKLSSSILGQNYNEGTTYRNERKLNQTVEINNPDMRNPHNPRETLSSGTLGIVKPPKSSNKTDDQKAFSQGEITSQVSTKVEPANVGSLKFSYAEMVKRKTSERK</sequence>
<dbReference type="Pfam" id="PF07145">
    <property type="entry name" value="PAM2"/>
    <property type="match status" value="1"/>
</dbReference>
<feature type="coiled-coil region" evidence="2">
    <location>
        <begin position="638"/>
        <end position="665"/>
    </location>
</feature>
<evidence type="ECO:0000256" key="1">
    <source>
        <dbReference type="PROSITE-ProRule" id="PRU00723"/>
    </source>
</evidence>
<feature type="coiled-coil region" evidence="2">
    <location>
        <begin position="201"/>
        <end position="236"/>
    </location>
</feature>
<evidence type="ECO:0000259" key="5">
    <source>
        <dbReference type="PROSITE" id="PS50157"/>
    </source>
</evidence>
<dbReference type="Pfam" id="PF13087">
    <property type="entry name" value="AAA_12"/>
    <property type="match status" value="1"/>
</dbReference>
<feature type="domain" description="C2H2-type" evidence="5">
    <location>
        <begin position="666"/>
        <end position="693"/>
    </location>
</feature>
<dbReference type="InterPro" id="IPR041679">
    <property type="entry name" value="DNA2/NAM7-like_C"/>
</dbReference>
<evidence type="ECO:0000256" key="3">
    <source>
        <dbReference type="SAM" id="MobiDB-lite"/>
    </source>
</evidence>
<feature type="coiled-coil region" evidence="2">
    <location>
        <begin position="331"/>
        <end position="358"/>
    </location>
</feature>
<dbReference type="InterPro" id="IPR027417">
    <property type="entry name" value="P-loop_NTPase"/>
</dbReference>
<dbReference type="Proteomes" id="UP001164746">
    <property type="component" value="Chromosome 16"/>
</dbReference>
<protein>
    <submittedName>
        <fullName evidence="6">HELZ-like protein</fullName>
    </submittedName>
</protein>
<dbReference type="PROSITE" id="PS50103">
    <property type="entry name" value="ZF_C3H1"/>
    <property type="match status" value="1"/>
</dbReference>
<dbReference type="InterPro" id="IPR000571">
    <property type="entry name" value="Znf_CCCH"/>
</dbReference>
<name>A0ABY7G7N1_MYAAR</name>
<keyword evidence="1" id="KW-0862">Zinc</keyword>
<dbReference type="CDD" id="cd18808">
    <property type="entry name" value="SF1_C_Upf1"/>
    <property type="match status" value="1"/>
</dbReference>
<keyword evidence="7" id="KW-1185">Reference proteome</keyword>